<feature type="compositionally biased region" description="Low complexity" evidence="1">
    <location>
        <begin position="97"/>
        <end position="106"/>
    </location>
</feature>
<gene>
    <name evidence="2" type="ORF">F5878DRAFT_277430</name>
</gene>
<dbReference type="AlphaFoldDB" id="A0AA38P4Y8"/>
<sequence length="191" mass="20547">MSLSQNLAPRTLRSKVLQKATSPDPLSPSSSTDQEHPSSNNSEELQPTSTDEPNLSNSTSTPDLPGTPENLDTTQSPTLGTPEVLDTPRSPASDILPTPLSPTSDISDSDSDDATTMSSIRTNASGRVEFGNGKNLGPRVVDRANYDVFDHGDLHRAIEKHAKLTKQTDLNTCSSKESLKHTVKFTVVYCI</sequence>
<dbReference type="Proteomes" id="UP001163846">
    <property type="component" value="Unassembled WGS sequence"/>
</dbReference>
<name>A0AA38P4Y8_9AGAR</name>
<reference evidence="2" key="1">
    <citation type="submission" date="2022-08" db="EMBL/GenBank/DDBJ databases">
        <authorList>
            <consortium name="DOE Joint Genome Institute"/>
            <person name="Min B."/>
            <person name="Riley R."/>
            <person name="Sierra-Patev S."/>
            <person name="Naranjo-Ortiz M."/>
            <person name="Looney B."/>
            <person name="Konkel Z."/>
            <person name="Slot J.C."/>
            <person name="Sakamoto Y."/>
            <person name="Steenwyk J.L."/>
            <person name="Rokas A."/>
            <person name="Carro J."/>
            <person name="Camarero S."/>
            <person name="Ferreira P."/>
            <person name="Molpeceres G."/>
            <person name="Ruiz-Duenas F.J."/>
            <person name="Serrano A."/>
            <person name="Henrissat B."/>
            <person name="Drula E."/>
            <person name="Hughes K.W."/>
            <person name="Mata J.L."/>
            <person name="Ishikawa N.K."/>
            <person name="Vargas-Isla R."/>
            <person name="Ushijima S."/>
            <person name="Smith C.A."/>
            <person name="Ahrendt S."/>
            <person name="Andreopoulos W."/>
            <person name="He G."/>
            <person name="Labutti K."/>
            <person name="Lipzen A."/>
            <person name="Ng V."/>
            <person name="Sandor L."/>
            <person name="Barry K."/>
            <person name="Martinez A.T."/>
            <person name="Xiao Y."/>
            <person name="Gibbons J.G."/>
            <person name="Terashima K."/>
            <person name="Hibbett D.S."/>
            <person name="Grigoriev I.V."/>
        </authorList>
    </citation>
    <scope>NUCLEOTIDE SEQUENCE</scope>
    <source>
        <strain evidence="2">TFB9207</strain>
    </source>
</reference>
<accession>A0AA38P4Y8</accession>
<comment type="caution">
    <text evidence="2">The sequence shown here is derived from an EMBL/GenBank/DDBJ whole genome shotgun (WGS) entry which is preliminary data.</text>
</comment>
<feature type="compositionally biased region" description="Low complexity" evidence="1">
    <location>
        <begin position="21"/>
        <end position="32"/>
    </location>
</feature>
<dbReference type="EMBL" id="MU806344">
    <property type="protein sequence ID" value="KAJ3836166.1"/>
    <property type="molecule type" value="Genomic_DNA"/>
</dbReference>
<evidence type="ECO:0000313" key="3">
    <source>
        <dbReference type="Proteomes" id="UP001163846"/>
    </source>
</evidence>
<evidence type="ECO:0000313" key="2">
    <source>
        <dbReference type="EMBL" id="KAJ3836166.1"/>
    </source>
</evidence>
<feature type="region of interest" description="Disordered" evidence="1">
    <location>
        <begin position="1"/>
        <end position="133"/>
    </location>
</feature>
<feature type="compositionally biased region" description="Polar residues" evidence="1">
    <location>
        <begin position="37"/>
        <end position="62"/>
    </location>
</feature>
<proteinExistence type="predicted"/>
<feature type="compositionally biased region" description="Polar residues" evidence="1">
    <location>
        <begin position="70"/>
        <end position="79"/>
    </location>
</feature>
<protein>
    <submittedName>
        <fullName evidence="2">Uncharacterized protein</fullName>
    </submittedName>
</protein>
<organism evidence="2 3">
    <name type="scientific">Lentinula raphanica</name>
    <dbReference type="NCBI Taxonomy" id="153919"/>
    <lineage>
        <taxon>Eukaryota</taxon>
        <taxon>Fungi</taxon>
        <taxon>Dikarya</taxon>
        <taxon>Basidiomycota</taxon>
        <taxon>Agaricomycotina</taxon>
        <taxon>Agaricomycetes</taxon>
        <taxon>Agaricomycetidae</taxon>
        <taxon>Agaricales</taxon>
        <taxon>Marasmiineae</taxon>
        <taxon>Omphalotaceae</taxon>
        <taxon>Lentinula</taxon>
    </lineage>
</organism>
<feature type="non-terminal residue" evidence="2">
    <location>
        <position position="191"/>
    </location>
</feature>
<evidence type="ECO:0000256" key="1">
    <source>
        <dbReference type="SAM" id="MobiDB-lite"/>
    </source>
</evidence>
<keyword evidence="3" id="KW-1185">Reference proteome</keyword>